<dbReference type="CDD" id="cd22667">
    <property type="entry name" value="FHA_NBN"/>
    <property type="match status" value="1"/>
</dbReference>
<evidence type="ECO:0000256" key="6">
    <source>
        <dbReference type="ARBA" id="ARBA00023204"/>
    </source>
</evidence>
<feature type="region of interest" description="Disordered" evidence="11">
    <location>
        <begin position="392"/>
        <end position="642"/>
    </location>
</feature>
<protein>
    <recommendedName>
        <fullName evidence="3">Nibrin</fullName>
    </recommendedName>
</protein>
<feature type="compositionally biased region" description="Polar residues" evidence="11">
    <location>
        <begin position="314"/>
        <end position="338"/>
    </location>
</feature>
<accession>A0ABD3VE75</accession>
<dbReference type="Gene3D" id="3.40.50.10190">
    <property type="entry name" value="BRCT domain"/>
    <property type="match status" value="1"/>
</dbReference>
<dbReference type="FunFam" id="3.40.50.10980:FF:000001">
    <property type="entry name" value="Nibrin"/>
    <property type="match status" value="1"/>
</dbReference>
<dbReference type="SMART" id="SM00240">
    <property type="entry name" value="FHA"/>
    <property type="match status" value="1"/>
</dbReference>
<evidence type="ECO:0000256" key="11">
    <source>
        <dbReference type="SAM" id="MobiDB-lite"/>
    </source>
</evidence>
<dbReference type="GO" id="GO:0006281">
    <property type="term" value="P:DNA repair"/>
    <property type="evidence" value="ECO:0007669"/>
    <property type="project" value="UniProtKB-KW"/>
</dbReference>
<evidence type="ECO:0000313" key="14">
    <source>
        <dbReference type="Proteomes" id="UP001634394"/>
    </source>
</evidence>
<comment type="subcellular location">
    <subcellularLocation>
        <location evidence="1">Chromosome</location>
    </subcellularLocation>
    <subcellularLocation>
        <location evidence="2">Nucleus</location>
        <location evidence="2">PML body</location>
    </subcellularLocation>
</comment>
<evidence type="ECO:0000313" key="13">
    <source>
        <dbReference type="EMBL" id="KAL3859892.1"/>
    </source>
</evidence>
<reference evidence="13 14" key="1">
    <citation type="submission" date="2024-11" db="EMBL/GenBank/DDBJ databases">
        <title>Chromosome-level genome assembly of the freshwater bivalve Anodonta woodiana.</title>
        <authorList>
            <person name="Chen X."/>
        </authorList>
    </citation>
    <scope>NUCLEOTIDE SEQUENCE [LARGE SCALE GENOMIC DNA]</scope>
    <source>
        <strain evidence="13">MN2024</strain>
        <tissue evidence="13">Gills</tissue>
    </source>
</reference>
<keyword evidence="14" id="KW-1185">Reference proteome</keyword>
<organism evidence="13 14">
    <name type="scientific">Sinanodonta woodiana</name>
    <name type="common">Chinese pond mussel</name>
    <name type="synonym">Anodonta woodiana</name>
    <dbReference type="NCBI Taxonomy" id="1069815"/>
    <lineage>
        <taxon>Eukaryota</taxon>
        <taxon>Metazoa</taxon>
        <taxon>Spiralia</taxon>
        <taxon>Lophotrochozoa</taxon>
        <taxon>Mollusca</taxon>
        <taxon>Bivalvia</taxon>
        <taxon>Autobranchia</taxon>
        <taxon>Heteroconchia</taxon>
        <taxon>Palaeoheterodonta</taxon>
        <taxon>Unionida</taxon>
        <taxon>Unionoidea</taxon>
        <taxon>Unionidae</taxon>
        <taxon>Unioninae</taxon>
        <taxon>Sinanodonta</taxon>
    </lineage>
</organism>
<dbReference type="GO" id="GO:0051321">
    <property type="term" value="P:meiotic cell cycle"/>
    <property type="evidence" value="ECO:0007669"/>
    <property type="project" value="UniProtKB-KW"/>
</dbReference>
<dbReference type="InterPro" id="IPR043014">
    <property type="entry name" value="Nibrin_BRCT2_sf"/>
</dbReference>
<evidence type="ECO:0000256" key="5">
    <source>
        <dbReference type="ARBA" id="ARBA00022763"/>
    </source>
</evidence>
<proteinExistence type="inferred from homology"/>
<dbReference type="InterPro" id="IPR013908">
    <property type="entry name" value="Nibrin_C"/>
</dbReference>
<dbReference type="Gene3D" id="3.40.50.10980">
    <property type="entry name" value="Nibrin, BRCT2 domain"/>
    <property type="match status" value="1"/>
</dbReference>
<dbReference type="InterPro" id="IPR032429">
    <property type="entry name" value="Nibrin_BRCT2"/>
</dbReference>
<name>A0ABD3VE75_SINWO</name>
<dbReference type="SMART" id="SM01348">
    <property type="entry name" value="Nbs1_C"/>
    <property type="match status" value="1"/>
</dbReference>
<evidence type="ECO:0000256" key="4">
    <source>
        <dbReference type="ARBA" id="ARBA00022454"/>
    </source>
</evidence>
<dbReference type="CDD" id="cd17741">
    <property type="entry name" value="BRCT_nibrin"/>
    <property type="match status" value="1"/>
</dbReference>
<keyword evidence="6" id="KW-0234">DNA repair</keyword>
<dbReference type="Proteomes" id="UP001634394">
    <property type="component" value="Unassembled WGS sequence"/>
</dbReference>
<dbReference type="Pfam" id="PF08599">
    <property type="entry name" value="Nbs1_C"/>
    <property type="match status" value="1"/>
</dbReference>
<gene>
    <name evidence="13" type="ORF">ACJMK2_010077</name>
</gene>
<keyword evidence="5" id="KW-0227">DNA damage</keyword>
<evidence type="ECO:0000256" key="7">
    <source>
        <dbReference type="ARBA" id="ARBA00023242"/>
    </source>
</evidence>
<dbReference type="Gene3D" id="2.60.200.20">
    <property type="match status" value="1"/>
</dbReference>
<sequence length="784" mass="88451">MWYLISLENPDNKYVLLGGKVYIVGRRDCDILVTGDPTVSRHHVELTVSHSEANLGNVQRLPVLKLKDISKFGTWVNKARVSGERVLNDGDQIVFGSPKTSYTVLYEPLVISTSCLDPVAKKSIKLSMCVLGGHIVSEWHQDCSLLVMNKICVTIKVICALVALKPIVFPQYLEDYIKHLQEQAPKPEPESYLPVIAESQLDPSLASFSCNPKRKTLFQGMKFIFLQESQLKKMSMAIELAGGMPMLLKARENEHFLVEDGTVVMASTASEGVTQEYIIKIENILKRHGRRMIPDSDVGYAVLYCSRDRHCNPNNQTEGNILKLPSQSLSQMEPFSENTESRSRLRSKPDVKNISDSELQGLNVLKQPASVKEETIAVLELDKVKQELVSQMSPVPKYQQRKRARDEDEEKEPVEVFDKRIKMESVTPDHRQSSKASAKLRSAWPDSESDQKLSGTSIRVTSSEARSSKLASDSEEDSDQPVEKRALKKSAQENPPVHLPNMKLDTDSDSTGSRTSRHSARNAVTVQKPASESKVDVVFDDHPNQSNNRGGKRPAQKVHDVLSKFHSDPRAGIDSDEDPVIDKGDSSNLRKKEDGIKKETKILPPPQPEGSIDEVEQETETKRPSSSLKKDQERDPSNRIDIGLVPPGFLSARFPPEDQRMIREEEIEEELPSNCAHVDFVNLVKRQPAPMVDTDEYCPKDYVRWRGKLVKNFKKFKKKGLGGTNSMPRIIGGRDLEVHVSENKKEIDVWFREAMEAESQQTAEERKAQELFEWEPDQGRKRSR</sequence>
<dbReference type="SUPFAM" id="SSF49879">
    <property type="entry name" value="SMAD/FHA domain"/>
    <property type="match status" value="1"/>
</dbReference>
<feature type="compositionally biased region" description="Basic and acidic residues" evidence="11">
    <location>
        <begin position="619"/>
        <end position="638"/>
    </location>
</feature>
<dbReference type="Pfam" id="PF16508">
    <property type="entry name" value="NIBRIN_BRCT_II"/>
    <property type="match status" value="1"/>
</dbReference>
<dbReference type="EMBL" id="JBJQND010000012">
    <property type="protein sequence ID" value="KAL3859892.1"/>
    <property type="molecule type" value="Genomic_DNA"/>
</dbReference>
<evidence type="ECO:0000256" key="2">
    <source>
        <dbReference type="ARBA" id="ARBA00004322"/>
    </source>
</evidence>
<dbReference type="AlphaFoldDB" id="A0ABD3VE75"/>
<dbReference type="PROSITE" id="PS50006">
    <property type="entry name" value="FHA_DOMAIN"/>
    <property type="match status" value="1"/>
</dbReference>
<feature type="region of interest" description="Disordered" evidence="11">
    <location>
        <begin position="758"/>
        <end position="784"/>
    </location>
</feature>
<keyword evidence="9" id="KW-0131">Cell cycle</keyword>
<feature type="compositionally biased region" description="Basic and acidic residues" evidence="11">
    <location>
        <begin position="413"/>
        <end position="432"/>
    </location>
</feature>
<dbReference type="InterPro" id="IPR036420">
    <property type="entry name" value="BRCT_dom_sf"/>
</dbReference>
<feature type="domain" description="FHA" evidence="12">
    <location>
        <begin position="15"/>
        <end position="81"/>
    </location>
</feature>
<dbReference type="InterPro" id="IPR040227">
    <property type="entry name" value="Nibrin-rel"/>
</dbReference>
<keyword evidence="8" id="KW-0469">Meiosis</keyword>
<feature type="compositionally biased region" description="Polar residues" evidence="11">
    <location>
        <begin position="452"/>
        <end position="471"/>
    </location>
</feature>
<evidence type="ECO:0000256" key="1">
    <source>
        <dbReference type="ARBA" id="ARBA00004286"/>
    </source>
</evidence>
<keyword evidence="7" id="KW-0539">Nucleus</keyword>
<dbReference type="GO" id="GO:0005694">
    <property type="term" value="C:chromosome"/>
    <property type="evidence" value="ECO:0007669"/>
    <property type="project" value="UniProtKB-SubCell"/>
</dbReference>
<feature type="region of interest" description="Disordered" evidence="11">
    <location>
        <begin position="314"/>
        <end position="353"/>
    </location>
</feature>
<dbReference type="GO" id="GO:0016605">
    <property type="term" value="C:PML body"/>
    <property type="evidence" value="ECO:0007669"/>
    <property type="project" value="UniProtKB-SubCell"/>
</dbReference>
<evidence type="ECO:0000259" key="12">
    <source>
        <dbReference type="PROSITE" id="PS50006"/>
    </source>
</evidence>
<feature type="compositionally biased region" description="Basic and acidic residues" evidence="11">
    <location>
        <begin position="557"/>
        <end position="573"/>
    </location>
</feature>
<dbReference type="Pfam" id="PF00498">
    <property type="entry name" value="FHA"/>
    <property type="match status" value="1"/>
</dbReference>
<evidence type="ECO:0000256" key="10">
    <source>
        <dbReference type="ARBA" id="ARBA00044757"/>
    </source>
</evidence>
<feature type="compositionally biased region" description="Basic and acidic residues" evidence="11">
    <location>
        <begin position="531"/>
        <end position="543"/>
    </location>
</feature>
<comment type="caution">
    <text evidence="13">The sequence shown here is derived from an EMBL/GenBank/DDBJ whole genome shotgun (WGS) entry which is preliminary data.</text>
</comment>
<dbReference type="InterPro" id="IPR008984">
    <property type="entry name" value="SMAD_FHA_dom_sf"/>
</dbReference>
<dbReference type="FunFam" id="2.60.200.20:FF:000017">
    <property type="entry name" value="Nibrin"/>
    <property type="match status" value="1"/>
</dbReference>
<dbReference type="InterPro" id="IPR000253">
    <property type="entry name" value="FHA_dom"/>
</dbReference>
<dbReference type="SUPFAM" id="SSF52113">
    <property type="entry name" value="BRCT domain"/>
    <property type="match status" value="1"/>
</dbReference>
<feature type="compositionally biased region" description="Basic and acidic residues" evidence="11">
    <location>
        <begin position="580"/>
        <end position="601"/>
    </location>
</feature>
<keyword evidence="4" id="KW-0158">Chromosome</keyword>
<evidence type="ECO:0000256" key="9">
    <source>
        <dbReference type="ARBA" id="ARBA00023306"/>
    </source>
</evidence>
<comment type="similarity">
    <text evidence="10">Belongs to the Nibrin family.</text>
</comment>
<dbReference type="PANTHER" id="PTHR12162">
    <property type="entry name" value="NIBRIN-RELATED"/>
    <property type="match status" value="1"/>
</dbReference>
<dbReference type="PANTHER" id="PTHR12162:SF0">
    <property type="entry name" value="NIBRIN"/>
    <property type="match status" value="1"/>
</dbReference>
<evidence type="ECO:0000256" key="8">
    <source>
        <dbReference type="ARBA" id="ARBA00023254"/>
    </source>
</evidence>
<evidence type="ECO:0000256" key="3">
    <source>
        <dbReference type="ARBA" id="ARBA00020013"/>
    </source>
</evidence>
<feature type="compositionally biased region" description="Basic and acidic residues" evidence="11">
    <location>
        <begin position="339"/>
        <end position="353"/>
    </location>
</feature>